<comment type="caution">
    <text evidence="2">The sequence shown here is derived from an EMBL/GenBank/DDBJ whole genome shotgun (WGS) entry which is preliminary data.</text>
</comment>
<reference evidence="2 3" key="1">
    <citation type="submission" date="2019-03" db="EMBL/GenBank/DDBJ databases">
        <title>Diversity of the mouse oral microbiome.</title>
        <authorList>
            <person name="Joseph S."/>
            <person name="Aduse-Opoku J."/>
            <person name="Curtis M."/>
            <person name="Wade W."/>
            <person name="Hashim A."/>
        </authorList>
    </citation>
    <scope>NUCLEOTIDE SEQUENCE [LARGE SCALE GENOMIC DNA]</scope>
    <source>
        <strain evidence="2 3">HT4</strain>
    </source>
</reference>
<feature type="domain" description="DUF5648" evidence="1">
    <location>
        <begin position="14"/>
        <end position="123"/>
    </location>
</feature>
<protein>
    <recommendedName>
        <fullName evidence="1">DUF5648 domain-containing protein</fullName>
    </recommendedName>
</protein>
<dbReference type="Pfam" id="PF18885">
    <property type="entry name" value="DUF5648"/>
    <property type="match status" value="1"/>
</dbReference>
<evidence type="ECO:0000259" key="1">
    <source>
        <dbReference type="Pfam" id="PF18885"/>
    </source>
</evidence>
<dbReference type="AlphaFoldDB" id="A0A4Y9FMG2"/>
<organism evidence="2 3">
    <name type="scientific">Streptococcus acidominimus</name>
    <dbReference type="NCBI Taxonomy" id="1326"/>
    <lineage>
        <taxon>Bacteria</taxon>
        <taxon>Bacillati</taxon>
        <taxon>Bacillota</taxon>
        <taxon>Bacilli</taxon>
        <taxon>Lactobacillales</taxon>
        <taxon>Streptococcaceae</taxon>
        <taxon>Streptococcus</taxon>
    </lineage>
</organism>
<gene>
    <name evidence="2" type="ORF">E4U01_08860</name>
</gene>
<dbReference type="Proteomes" id="UP000297747">
    <property type="component" value="Unassembled WGS sequence"/>
</dbReference>
<evidence type="ECO:0000313" key="2">
    <source>
        <dbReference type="EMBL" id="TFU29723.1"/>
    </source>
</evidence>
<dbReference type="RefSeq" id="WP_135053337.1">
    <property type="nucleotide sequence ID" value="NZ_CAKOCW010000079.1"/>
</dbReference>
<name>A0A4Y9FMG2_STRAI</name>
<dbReference type="EMBL" id="SPQA01000041">
    <property type="protein sequence ID" value="TFU29723.1"/>
    <property type="molecule type" value="Genomic_DNA"/>
</dbReference>
<accession>A0A4Y9FMG2</accession>
<dbReference type="InterPro" id="IPR043708">
    <property type="entry name" value="DUF5648"/>
</dbReference>
<evidence type="ECO:0000313" key="3">
    <source>
        <dbReference type="Proteomes" id="UP000297747"/>
    </source>
</evidence>
<sequence>MVSIQIVSHIWLPNKSNERNTLVSKHGWIDEGVAWKTGDVAPVYRLYNAGTKDHLLTTDMNEVQALQAVGWINEGAVFQSGTGVDVFRLYSPVTKEHFYTASVNEKNTLVSYGWNYEGVAFKAN</sequence>
<proteinExistence type="predicted"/>